<dbReference type="AlphaFoldDB" id="A0AAV4MFJ6"/>
<dbReference type="Proteomes" id="UP001054837">
    <property type="component" value="Unassembled WGS sequence"/>
</dbReference>
<evidence type="ECO:0000256" key="1">
    <source>
        <dbReference type="SAM" id="SignalP"/>
    </source>
</evidence>
<evidence type="ECO:0000313" key="2">
    <source>
        <dbReference type="EMBL" id="GIX71123.1"/>
    </source>
</evidence>
<accession>A0AAV4MFJ6</accession>
<keyword evidence="1" id="KW-0732">Signal</keyword>
<reference evidence="2 3" key="1">
    <citation type="submission" date="2021-06" db="EMBL/GenBank/DDBJ databases">
        <title>Caerostris darwini draft genome.</title>
        <authorList>
            <person name="Kono N."/>
            <person name="Arakawa K."/>
        </authorList>
    </citation>
    <scope>NUCLEOTIDE SEQUENCE [LARGE SCALE GENOMIC DNA]</scope>
</reference>
<keyword evidence="3" id="KW-1185">Reference proteome</keyword>
<name>A0AAV4MFJ6_9ARAC</name>
<organism evidence="2 3">
    <name type="scientific">Caerostris darwini</name>
    <dbReference type="NCBI Taxonomy" id="1538125"/>
    <lineage>
        <taxon>Eukaryota</taxon>
        <taxon>Metazoa</taxon>
        <taxon>Ecdysozoa</taxon>
        <taxon>Arthropoda</taxon>
        <taxon>Chelicerata</taxon>
        <taxon>Arachnida</taxon>
        <taxon>Araneae</taxon>
        <taxon>Araneomorphae</taxon>
        <taxon>Entelegynae</taxon>
        <taxon>Araneoidea</taxon>
        <taxon>Araneidae</taxon>
        <taxon>Caerostris</taxon>
    </lineage>
</organism>
<gene>
    <name evidence="2" type="ORF">CDAR_610641</name>
</gene>
<sequence>MLVDPKLLIFISWLLINCVLDVSCAGSRKKVYALAHLAEPINFNEPVNLLRNEKHDTKHKKKCLDGYAYDAKYKKCRQLICPDFYKLKKGKCVKN</sequence>
<feature type="signal peptide" evidence="1">
    <location>
        <begin position="1"/>
        <end position="24"/>
    </location>
</feature>
<comment type="caution">
    <text evidence="2">The sequence shown here is derived from an EMBL/GenBank/DDBJ whole genome shotgun (WGS) entry which is preliminary data.</text>
</comment>
<protein>
    <submittedName>
        <fullName evidence="2">Uncharacterized protein</fullName>
    </submittedName>
</protein>
<evidence type="ECO:0000313" key="3">
    <source>
        <dbReference type="Proteomes" id="UP001054837"/>
    </source>
</evidence>
<proteinExistence type="predicted"/>
<feature type="chain" id="PRO_5043775039" evidence="1">
    <location>
        <begin position="25"/>
        <end position="95"/>
    </location>
</feature>
<dbReference type="EMBL" id="BPLQ01000420">
    <property type="protein sequence ID" value="GIX71123.1"/>
    <property type="molecule type" value="Genomic_DNA"/>
</dbReference>